<reference evidence="1" key="1">
    <citation type="submission" date="2020-04" db="EMBL/GenBank/DDBJ databases">
        <authorList>
            <person name="Chiriac C."/>
            <person name="Salcher M."/>
            <person name="Ghai R."/>
            <person name="Kavagutti S V."/>
        </authorList>
    </citation>
    <scope>NUCLEOTIDE SEQUENCE</scope>
</reference>
<organism evidence="1">
    <name type="scientific">uncultured Caudovirales phage</name>
    <dbReference type="NCBI Taxonomy" id="2100421"/>
    <lineage>
        <taxon>Viruses</taxon>
        <taxon>Duplodnaviria</taxon>
        <taxon>Heunggongvirae</taxon>
        <taxon>Uroviricota</taxon>
        <taxon>Caudoviricetes</taxon>
        <taxon>Peduoviridae</taxon>
        <taxon>Maltschvirus</taxon>
        <taxon>Maltschvirus maltsch</taxon>
    </lineage>
</organism>
<proteinExistence type="predicted"/>
<gene>
    <name evidence="1" type="ORF">UFOVP699_173</name>
</gene>
<sequence>MKAFTAEEIDSISSVMMRFDFQKVHDYMTSVDWKWRDEVPSMEELRFTAARLLGEAVEDPQEVVSMGTGGFRVYKLPWGLELVFAMERRGNF</sequence>
<evidence type="ECO:0000313" key="1">
    <source>
        <dbReference type="EMBL" id="CAB4159437.1"/>
    </source>
</evidence>
<name>A0A6J5NKS2_9CAUD</name>
<dbReference type="EMBL" id="LR796670">
    <property type="protein sequence ID" value="CAB4159437.1"/>
    <property type="molecule type" value="Genomic_DNA"/>
</dbReference>
<accession>A0A6J5NKS2</accession>
<protein>
    <submittedName>
        <fullName evidence="1">Uncharacterized protein</fullName>
    </submittedName>
</protein>